<comment type="caution">
    <text evidence="1">The sequence shown here is derived from an EMBL/GenBank/DDBJ whole genome shotgun (WGS) entry which is preliminary data.</text>
</comment>
<proteinExistence type="predicted"/>
<feature type="non-terminal residue" evidence="1">
    <location>
        <position position="1"/>
    </location>
</feature>
<accession>A0ACC3CZE0</accession>
<sequence length="52" mass="5538">ATLTNAKTLIPQPYPRLSKSPGARSGTTPPKMERKSVPAAMADAAYFSNESM</sequence>
<gene>
    <name evidence="1" type="ORF">LTS18_010455</name>
</gene>
<name>A0ACC3CZE0_9PEZI</name>
<keyword evidence="2" id="KW-1185">Reference proteome</keyword>
<protein>
    <submittedName>
        <fullName evidence="1">Uncharacterized protein</fullName>
    </submittedName>
</protein>
<organism evidence="1 2">
    <name type="scientific">Coniosporium uncinatum</name>
    <dbReference type="NCBI Taxonomy" id="93489"/>
    <lineage>
        <taxon>Eukaryota</taxon>
        <taxon>Fungi</taxon>
        <taxon>Dikarya</taxon>
        <taxon>Ascomycota</taxon>
        <taxon>Pezizomycotina</taxon>
        <taxon>Dothideomycetes</taxon>
        <taxon>Dothideomycetes incertae sedis</taxon>
        <taxon>Coniosporium</taxon>
    </lineage>
</organism>
<evidence type="ECO:0000313" key="1">
    <source>
        <dbReference type="EMBL" id="KAK3059603.1"/>
    </source>
</evidence>
<dbReference type="EMBL" id="JAWDJW010009259">
    <property type="protein sequence ID" value="KAK3059603.1"/>
    <property type="molecule type" value="Genomic_DNA"/>
</dbReference>
<evidence type="ECO:0000313" key="2">
    <source>
        <dbReference type="Proteomes" id="UP001186974"/>
    </source>
</evidence>
<reference evidence="1" key="1">
    <citation type="submission" date="2024-09" db="EMBL/GenBank/DDBJ databases">
        <title>Black Yeasts Isolated from many extreme environments.</title>
        <authorList>
            <person name="Coleine C."/>
            <person name="Stajich J.E."/>
            <person name="Selbmann L."/>
        </authorList>
    </citation>
    <scope>NUCLEOTIDE SEQUENCE</scope>
    <source>
        <strain evidence="1">CCFEE 5737</strain>
    </source>
</reference>
<dbReference type="Proteomes" id="UP001186974">
    <property type="component" value="Unassembled WGS sequence"/>
</dbReference>